<proteinExistence type="predicted"/>
<feature type="non-terminal residue" evidence="3">
    <location>
        <position position="400"/>
    </location>
</feature>
<gene>
    <name evidence="3" type="ORF">NA56DRAFT_570893</name>
</gene>
<protein>
    <submittedName>
        <fullName evidence="3">Uncharacterized protein</fullName>
    </submittedName>
</protein>
<accession>A0A2J6Q7M9</accession>
<evidence type="ECO:0000313" key="4">
    <source>
        <dbReference type="Proteomes" id="UP000235672"/>
    </source>
</evidence>
<evidence type="ECO:0000313" key="3">
    <source>
        <dbReference type="EMBL" id="PMD22287.1"/>
    </source>
</evidence>
<dbReference type="PANTHER" id="PTHR35043:SF8">
    <property type="entry name" value="DUF4220 DOMAIN-CONTAINING PROTEIN"/>
    <property type="match status" value="1"/>
</dbReference>
<keyword evidence="1" id="KW-1133">Transmembrane helix</keyword>
<feature type="transmembrane region" description="Helical" evidence="1">
    <location>
        <begin position="254"/>
        <end position="276"/>
    </location>
</feature>
<dbReference type="PANTHER" id="PTHR35043">
    <property type="entry name" value="TRANSCRIPTION FACTOR DOMAIN-CONTAINING PROTEIN"/>
    <property type="match status" value="1"/>
</dbReference>
<evidence type="ECO:0000256" key="1">
    <source>
        <dbReference type="SAM" id="Phobius"/>
    </source>
</evidence>
<feature type="signal peptide" evidence="2">
    <location>
        <begin position="1"/>
        <end position="34"/>
    </location>
</feature>
<keyword evidence="1" id="KW-0812">Transmembrane</keyword>
<name>A0A2J6Q7M9_9HELO</name>
<evidence type="ECO:0000256" key="2">
    <source>
        <dbReference type="SAM" id="SignalP"/>
    </source>
</evidence>
<keyword evidence="2" id="KW-0732">Signal</keyword>
<feature type="transmembrane region" description="Helical" evidence="1">
    <location>
        <begin position="342"/>
        <end position="364"/>
    </location>
</feature>
<feature type="transmembrane region" description="Helical" evidence="1">
    <location>
        <begin position="376"/>
        <end position="398"/>
    </location>
</feature>
<dbReference type="AlphaFoldDB" id="A0A2J6Q7M9"/>
<keyword evidence="1" id="KW-0472">Membrane</keyword>
<organism evidence="3 4">
    <name type="scientific">Hyaloscypha hepaticicola</name>
    <dbReference type="NCBI Taxonomy" id="2082293"/>
    <lineage>
        <taxon>Eukaryota</taxon>
        <taxon>Fungi</taxon>
        <taxon>Dikarya</taxon>
        <taxon>Ascomycota</taxon>
        <taxon>Pezizomycotina</taxon>
        <taxon>Leotiomycetes</taxon>
        <taxon>Helotiales</taxon>
        <taxon>Hyaloscyphaceae</taxon>
        <taxon>Hyaloscypha</taxon>
    </lineage>
</organism>
<dbReference type="Proteomes" id="UP000235672">
    <property type="component" value="Unassembled WGS sequence"/>
</dbReference>
<reference evidence="3 4" key="1">
    <citation type="submission" date="2016-05" db="EMBL/GenBank/DDBJ databases">
        <title>A degradative enzymes factory behind the ericoid mycorrhizal symbiosis.</title>
        <authorList>
            <consortium name="DOE Joint Genome Institute"/>
            <person name="Martino E."/>
            <person name="Morin E."/>
            <person name="Grelet G."/>
            <person name="Kuo A."/>
            <person name="Kohler A."/>
            <person name="Daghino S."/>
            <person name="Barry K."/>
            <person name="Choi C."/>
            <person name="Cichocki N."/>
            <person name="Clum A."/>
            <person name="Copeland A."/>
            <person name="Hainaut M."/>
            <person name="Haridas S."/>
            <person name="Labutti K."/>
            <person name="Lindquist E."/>
            <person name="Lipzen A."/>
            <person name="Khouja H.-R."/>
            <person name="Murat C."/>
            <person name="Ohm R."/>
            <person name="Olson A."/>
            <person name="Spatafora J."/>
            <person name="Veneault-Fourrey C."/>
            <person name="Henrissat B."/>
            <person name="Grigoriev I."/>
            <person name="Martin F."/>
            <person name="Perotto S."/>
        </authorList>
    </citation>
    <scope>NUCLEOTIDE SEQUENCE [LARGE SCALE GENOMIC DNA]</scope>
    <source>
        <strain evidence="3 4">UAMH 7357</strain>
    </source>
</reference>
<feature type="chain" id="PRO_5014342218" evidence="2">
    <location>
        <begin position="35"/>
        <end position="400"/>
    </location>
</feature>
<dbReference type="EMBL" id="KZ613478">
    <property type="protein sequence ID" value="PMD22287.1"/>
    <property type="molecule type" value="Genomic_DNA"/>
</dbReference>
<dbReference type="OrthoDB" id="3061561at2759"/>
<sequence>MAHGIFHISGSGSSARKSFVLYLFFAFFAAAGDSANEDGSERLVPWQPNPSRRGALAIFESCIFTIVACTWSIQHLNVPAPDDRPSAQFWRKIGAAVMTVLLPETILAHAIVERAAAIQSLQELKNDPDRKIDDLEVSEPWKWRLATPASPEAGSETRESKAKWTLTHSYYANMGGLRLGNSSGEVICSGYLTIALTTRQFGFLRKTDVIKESPRLSEEEILEKSKTDLFAKGIAVLQISELILSLIARAARHLAISQLEIITVAFAVCAVVTYCFSWNKPQDVKTATKIFIPRHLSDKEKWDVMQLEPVELLVLFAGTERGFWGANFRRIRNGSIELSARLVQPVSVWLTLAVMIFGAIHLAAWNFAFPSQAERIMWGISSTAITSLPLFSFLNSVLSS</sequence>
<keyword evidence="4" id="KW-1185">Reference proteome</keyword>
<dbReference type="STRING" id="1745343.A0A2J6Q7M9"/>